<keyword evidence="1" id="KW-0732">Signal</keyword>
<dbReference type="KEGG" id="sbn:Sbal195_0616"/>
<dbReference type="AlphaFoldDB" id="A9L065"/>
<name>A9L065_SHEB9</name>
<evidence type="ECO:0000313" key="3">
    <source>
        <dbReference type="Proteomes" id="UP000000770"/>
    </source>
</evidence>
<reference evidence="2 3" key="1">
    <citation type="submission" date="2007-11" db="EMBL/GenBank/DDBJ databases">
        <title>Complete sequence of chromosome of Shewanella baltica OS195.</title>
        <authorList>
            <consortium name="US DOE Joint Genome Institute"/>
            <person name="Copeland A."/>
            <person name="Lucas S."/>
            <person name="Lapidus A."/>
            <person name="Barry K."/>
            <person name="Glavina del Rio T."/>
            <person name="Dalin E."/>
            <person name="Tice H."/>
            <person name="Pitluck S."/>
            <person name="Chain P."/>
            <person name="Malfatti S."/>
            <person name="Shin M."/>
            <person name="Vergez L."/>
            <person name="Schmutz J."/>
            <person name="Larimer F."/>
            <person name="Land M."/>
            <person name="Hauser L."/>
            <person name="Kyrpides N."/>
            <person name="Kim E."/>
            <person name="Brettar I."/>
            <person name="Rodrigues J."/>
            <person name="Konstantinidis K."/>
            <person name="Klappenbach J."/>
            <person name="Hofle M."/>
            <person name="Tiedje J."/>
            <person name="Richardson P."/>
        </authorList>
    </citation>
    <scope>NUCLEOTIDE SEQUENCE [LARGE SCALE GENOMIC DNA]</scope>
    <source>
        <strain evidence="2 3">OS195</strain>
    </source>
</reference>
<evidence type="ECO:0000256" key="1">
    <source>
        <dbReference type="SAM" id="SignalP"/>
    </source>
</evidence>
<dbReference type="GeneID" id="11770937"/>
<evidence type="ECO:0000313" key="2">
    <source>
        <dbReference type="EMBL" id="ABX47794.1"/>
    </source>
</evidence>
<accession>A9L065</accession>
<sequence length="189" mass="19625" precursor="true">MKNNKKLFTAMLLSTVIAGSANAGINGNATETFTWSGTVPPKPISNSIVITSITSAALDDGKLNFSKDGDLIGSTSINFKVQKVAEVGNAPVDFTAEELSTTSLSYKVLSFQSEGSKSGLNDNLGIATQYYALNSGSAVLELNTSVPMAANNVQLALGKSTFSANATNKPVQGEVVTVQAVIMVEADII</sequence>
<protein>
    <submittedName>
        <fullName evidence="2">Uncharacterized protein</fullName>
    </submittedName>
</protein>
<dbReference type="Proteomes" id="UP000000770">
    <property type="component" value="Chromosome"/>
</dbReference>
<gene>
    <name evidence="2" type="ordered locus">Sbal195_0616</name>
</gene>
<dbReference type="EMBL" id="CP000891">
    <property type="protein sequence ID" value="ABX47794.1"/>
    <property type="molecule type" value="Genomic_DNA"/>
</dbReference>
<feature type="signal peptide" evidence="1">
    <location>
        <begin position="1"/>
        <end position="23"/>
    </location>
</feature>
<feature type="chain" id="PRO_5002740428" evidence="1">
    <location>
        <begin position="24"/>
        <end position="189"/>
    </location>
</feature>
<dbReference type="RefSeq" id="WP_006087485.1">
    <property type="nucleotide sequence ID" value="NC_009997.1"/>
</dbReference>
<dbReference type="HOGENOM" id="CLU_1433570_0_0_6"/>
<organism evidence="2 3">
    <name type="scientific">Shewanella baltica (strain OS195)</name>
    <dbReference type="NCBI Taxonomy" id="399599"/>
    <lineage>
        <taxon>Bacteria</taxon>
        <taxon>Pseudomonadati</taxon>
        <taxon>Pseudomonadota</taxon>
        <taxon>Gammaproteobacteria</taxon>
        <taxon>Alteromonadales</taxon>
        <taxon>Shewanellaceae</taxon>
        <taxon>Shewanella</taxon>
    </lineage>
</organism>
<proteinExistence type="predicted"/>